<evidence type="ECO:0000256" key="1">
    <source>
        <dbReference type="SAM" id="MobiDB-lite"/>
    </source>
</evidence>
<feature type="compositionally biased region" description="Pro residues" evidence="1">
    <location>
        <begin position="1"/>
        <end position="14"/>
    </location>
</feature>
<accession>A0ABM7F4J3</accession>
<reference evidence="2 3" key="1">
    <citation type="journal article" date="2010" name="ChemBioChem">
        <title>Cloning and characterization of the biosynthetic gene cluster of 16-membered macrolide antibiotic FD-891: involvement of a dual functional cytochrome P450 monooxygenase catalyzing epoxidation and hydroxylation.</title>
        <authorList>
            <person name="Kudo F."/>
            <person name="Motegi A."/>
            <person name="Mizoue K."/>
            <person name="Eguchi T."/>
        </authorList>
    </citation>
    <scope>NUCLEOTIDE SEQUENCE [LARGE SCALE GENOMIC DNA]</scope>
    <source>
        <strain evidence="2 3">A-8890</strain>
    </source>
</reference>
<proteinExistence type="predicted"/>
<evidence type="ECO:0008006" key="4">
    <source>
        <dbReference type="Google" id="ProtNLM"/>
    </source>
</evidence>
<feature type="region of interest" description="Disordered" evidence="1">
    <location>
        <begin position="1"/>
        <end position="20"/>
    </location>
</feature>
<sequence length="350" mass="38378">MSAPWAPVPSPRPEPVTASLQRTPVAFPPVLNGLDYLDSVVSHLSDDEEPDGRDSHPTPRDLKYAVLHLQAATEVLLKARLQQAHWTLVVKDPGRASHQKFTSGDFLSCGTDETLERLRNIVGLELDAQQLEAVRKLGKTRNALQHYGLTQSAHAVEAQTATVLDFLLTFINEHLRPHVPTAEQALVDASMEGIRHRLHTITRLIATRMAGLRETLDACADTTVHCPECGMAALVAGAPISCRFCYRQWSDGEAAAEDYVWGAMVRNVAKDPHDNETPPIHWCPACSAPALVKATCPLTEAPDYAIHLCLGCAAVFDRLGYCHCGGLLDNRFDETVDFCLDCAKRMATKC</sequence>
<protein>
    <recommendedName>
        <fullName evidence="4">Restriction endonuclease</fullName>
    </recommendedName>
</protein>
<dbReference type="Proteomes" id="UP001321542">
    <property type="component" value="Chromosome"/>
</dbReference>
<evidence type="ECO:0000313" key="2">
    <source>
        <dbReference type="EMBL" id="BBC30747.1"/>
    </source>
</evidence>
<evidence type="ECO:0000313" key="3">
    <source>
        <dbReference type="Proteomes" id="UP001321542"/>
    </source>
</evidence>
<organism evidence="2 3">
    <name type="scientific">Streptomyces graminofaciens</name>
    <dbReference type="NCBI Taxonomy" id="68212"/>
    <lineage>
        <taxon>Bacteria</taxon>
        <taxon>Bacillati</taxon>
        <taxon>Actinomycetota</taxon>
        <taxon>Actinomycetes</taxon>
        <taxon>Kitasatosporales</taxon>
        <taxon>Streptomycetaceae</taxon>
        <taxon>Streptomyces</taxon>
    </lineage>
</organism>
<reference evidence="2 3" key="2">
    <citation type="journal article" date="2023" name="ChemBioChem">
        <title>Acyltransferase Domain Exchange between Two Independent Type I Polyketide Synthases in the Same Producer Strain of Macrolide Antibiotics.</title>
        <authorList>
            <person name="Kudo F."/>
            <person name="Kishikawa K."/>
            <person name="Tsuboi K."/>
            <person name="Kido T."/>
            <person name="Usui T."/>
            <person name="Hashimoto J."/>
            <person name="Shin-Ya K."/>
            <person name="Miyanaga A."/>
            <person name="Eguchi T."/>
        </authorList>
    </citation>
    <scope>NUCLEOTIDE SEQUENCE [LARGE SCALE GENOMIC DNA]</scope>
    <source>
        <strain evidence="2 3">A-8890</strain>
    </source>
</reference>
<name>A0ABM7F4J3_9ACTN</name>
<gene>
    <name evidence="2" type="ORF">SGFS_020410</name>
</gene>
<keyword evidence="3" id="KW-1185">Reference proteome</keyword>
<dbReference type="EMBL" id="AP018448">
    <property type="protein sequence ID" value="BBC30747.1"/>
    <property type="molecule type" value="Genomic_DNA"/>
</dbReference>